<dbReference type="AlphaFoldDB" id="A0A0R3MPR8"/>
<reference evidence="4 5" key="1">
    <citation type="submission" date="2014-03" db="EMBL/GenBank/DDBJ databases">
        <title>Bradyrhizobium valentinum sp. nov., isolated from effective nodules of Lupinus mariae-josephae, a lupine endemic of basic-lime soils in Eastern Spain.</title>
        <authorList>
            <person name="Duran D."/>
            <person name="Rey L."/>
            <person name="Navarro A."/>
            <person name="Busquets A."/>
            <person name="Imperial J."/>
            <person name="Ruiz-Argueso T."/>
        </authorList>
    </citation>
    <scope>NUCLEOTIDE SEQUENCE [LARGE SCALE GENOMIC DNA]</scope>
    <source>
        <strain evidence="4 5">Ro19</strain>
    </source>
</reference>
<feature type="transmembrane region" description="Helical" evidence="3">
    <location>
        <begin position="46"/>
        <end position="67"/>
    </location>
</feature>
<comment type="caution">
    <text evidence="4">The sequence shown here is derived from an EMBL/GenBank/DDBJ whole genome shotgun (WGS) entry which is preliminary data.</text>
</comment>
<evidence type="ECO:0000256" key="2">
    <source>
        <dbReference type="SAM" id="MobiDB-lite"/>
    </source>
</evidence>
<evidence type="ECO:0000313" key="4">
    <source>
        <dbReference type="EMBL" id="KRR21921.1"/>
    </source>
</evidence>
<feature type="transmembrane region" description="Helical" evidence="3">
    <location>
        <begin position="12"/>
        <end position="34"/>
    </location>
</feature>
<keyword evidence="3" id="KW-0812">Transmembrane</keyword>
<dbReference type="Proteomes" id="UP000052023">
    <property type="component" value="Unassembled WGS sequence"/>
</dbReference>
<dbReference type="EMBL" id="LLYA01000170">
    <property type="protein sequence ID" value="KRR21921.1"/>
    <property type="molecule type" value="Genomic_DNA"/>
</dbReference>
<feature type="region of interest" description="Disordered" evidence="2">
    <location>
        <begin position="126"/>
        <end position="163"/>
    </location>
</feature>
<name>A0A0R3MPR8_9BRAD</name>
<evidence type="ECO:0000313" key="5">
    <source>
        <dbReference type="Proteomes" id="UP000052023"/>
    </source>
</evidence>
<proteinExistence type="predicted"/>
<sequence>MGDFFWDVATSFPALGLNGLLLLVAGVVGWFPLLKYLPGIGSYVPAARLVAVMVALLICFLVGFRVADEREEAKNLRATLAAREADLENSRKARADDALRSAAIERGADARSKSDAEYISALEASSACPFDPGDARGGRPGGLRPFSAGGASRSLAPAPAGAR</sequence>
<evidence type="ECO:0000256" key="3">
    <source>
        <dbReference type="SAM" id="Phobius"/>
    </source>
</evidence>
<keyword evidence="3" id="KW-0472">Membrane</keyword>
<evidence type="ECO:0000256" key="1">
    <source>
        <dbReference type="SAM" id="Coils"/>
    </source>
</evidence>
<feature type="coiled-coil region" evidence="1">
    <location>
        <begin position="66"/>
        <end position="93"/>
    </location>
</feature>
<organism evidence="4 5">
    <name type="scientific">Bradyrhizobium retamae</name>
    <dbReference type="NCBI Taxonomy" id="1300035"/>
    <lineage>
        <taxon>Bacteria</taxon>
        <taxon>Pseudomonadati</taxon>
        <taxon>Pseudomonadota</taxon>
        <taxon>Alphaproteobacteria</taxon>
        <taxon>Hyphomicrobiales</taxon>
        <taxon>Nitrobacteraceae</taxon>
        <taxon>Bradyrhizobium</taxon>
    </lineage>
</organism>
<protein>
    <submittedName>
        <fullName evidence="4">Uncharacterized protein</fullName>
    </submittedName>
</protein>
<keyword evidence="3" id="KW-1133">Transmembrane helix</keyword>
<gene>
    <name evidence="4" type="ORF">CQ13_07750</name>
</gene>
<keyword evidence="5" id="KW-1185">Reference proteome</keyword>
<accession>A0A0R3MPR8</accession>
<dbReference type="OrthoDB" id="8233451at2"/>
<keyword evidence="1" id="KW-0175">Coiled coil</keyword>